<comment type="caution">
    <text evidence="1">The sequence shown here is derived from an EMBL/GenBank/DDBJ whole genome shotgun (WGS) entry which is preliminary data.</text>
</comment>
<protein>
    <submittedName>
        <fullName evidence="1">Uncharacterized protein YqgQ</fullName>
    </submittedName>
</protein>
<dbReference type="InterPro" id="IPR009256">
    <property type="entry name" value="YqgQ-like"/>
</dbReference>
<sequence>MLTTIQSMQDVRNLLKKYGTFIYTKDPIADLELMDEECHELYQMGMLEKEQYVRAKMCIMQEIGRLKKES</sequence>
<dbReference type="Pfam" id="PF06014">
    <property type="entry name" value="YqgQ-like"/>
    <property type="match status" value="1"/>
</dbReference>
<keyword evidence="2" id="KW-1185">Reference proteome</keyword>
<dbReference type="Gene3D" id="1.10.287.760">
    <property type="entry name" value="YqgQ-like"/>
    <property type="match status" value="1"/>
</dbReference>
<dbReference type="RefSeq" id="WP_307397000.1">
    <property type="nucleotide sequence ID" value="NZ_JAUSTY010000020.1"/>
</dbReference>
<dbReference type="InterPro" id="IPR023164">
    <property type="entry name" value="YqgQ-like_sf"/>
</dbReference>
<evidence type="ECO:0000313" key="1">
    <source>
        <dbReference type="EMBL" id="MDQ0167796.1"/>
    </source>
</evidence>
<accession>A0ABT9W3H2</accession>
<proteinExistence type="predicted"/>
<dbReference type="SUPFAM" id="SSF158379">
    <property type="entry name" value="YqgQ-like"/>
    <property type="match status" value="1"/>
</dbReference>
<name>A0ABT9W3H2_9BACI</name>
<organism evidence="1 2">
    <name type="scientific">Caldalkalibacillus horti</name>
    <dbReference type="NCBI Taxonomy" id="77523"/>
    <lineage>
        <taxon>Bacteria</taxon>
        <taxon>Bacillati</taxon>
        <taxon>Bacillota</taxon>
        <taxon>Bacilli</taxon>
        <taxon>Bacillales</taxon>
        <taxon>Bacillaceae</taxon>
        <taxon>Caldalkalibacillus</taxon>
    </lineage>
</organism>
<dbReference type="EMBL" id="JAUSTY010000020">
    <property type="protein sequence ID" value="MDQ0167796.1"/>
    <property type="molecule type" value="Genomic_DNA"/>
</dbReference>
<reference evidence="1 2" key="1">
    <citation type="submission" date="2023-07" db="EMBL/GenBank/DDBJ databases">
        <title>Genomic Encyclopedia of Type Strains, Phase IV (KMG-IV): sequencing the most valuable type-strain genomes for metagenomic binning, comparative biology and taxonomic classification.</title>
        <authorList>
            <person name="Goeker M."/>
        </authorList>
    </citation>
    <scope>NUCLEOTIDE SEQUENCE [LARGE SCALE GENOMIC DNA]</scope>
    <source>
        <strain evidence="1 2">DSM 12751</strain>
    </source>
</reference>
<dbReference type="Proteomes" id="UP001235840">
    <property type="component" value="Unassembled WGS sequence"/>
</dbReference>
<evidence type="ECO:0000313" key="2">
    <source>
        <dbReference type="Proteomes" id="UP001235840"/>
    </source>
</evidence>
<gene>
    <name evidence="1" type="ORF">J2S11_003725</name>
</gene>